<proteinExistence type="predicted"/>
<reference evidence="2" key="1">
    <citation type="submission" date="2018-08" db="EMBL/GenBank/DDBJ databases">
        <authorList>
            <person name="Liu Z.-W."/>
            <person name="Du Z.-J."/>
        </authorList>
    </citation>
    <scope>NUCLEOTIDE SEQUENCE [LARGE SCALE GENOMIC DNA]</scope>
    <source>
        <strain evidence="2">H4X</strain>
    </source>
</reference>
<evidence type="ECO:0000313" key="2">
    <source>
        <dbReference type="Proteomes" id="UP000256708"/>
    </source>
</evidence>
<name>A0A3D8LFD1_9BACT</name>
<accession>A0A3D8LFD1</accession>
<sequence>MCLAGKRKPCASGAGSSIRYKQTIKYFTCQAANWQETNLLRNNRLMLRFHFFLYNTGNLFYTISARTTGAQALLVFNRFNQCFVCILQSDNFSL</sequence>
<protein>
    <submittedName>
        <fullName evidence="1">Uncharacterized protein</fullName>
    </submittedName>
</protein>
<gene>
    <name evidence="1" type="ORF">DXT99_06485</name>
</gene>
<dbReference type="Proteomes" id="UP000256708">
    <property type="component" value="Unassembled WGS sequence"/>
</dbReference>
<comment type="caution">
    <text evidence="1">The sequence shown here is derived from an EMBL/GenBank/DDBJ whole genome shotgun (WGS) entry which is preliminary data.</text>
</comment>
<dbReference type="AlphaFoldDB" id="A0A3D8LFD1"/>
<evidence type="ECO:0000313" key="1">
    <source>
        <dbReference type="EMBL" id="RDV16016.1"/>
    </source>
</evidence>
<organism evidence="1 2">
    <name type="scientific">Pontibacter diazotrophicus</name>
    <dbReference type="NCBI Taxonomy" id="1400979"/>
    <lineage>
        <taxon>Bacteria</taxon>
        <taxon>Pseudomonadati</taxon>
        <taxon>Bacteroidota</taxon>
        <taxon>Cytophagia</taxon>
        <taxon>Cytophagales</taxon>
        <taxon>Hymenobacteraceae</taxon>
        <taxon>Pontibacter</taxon>
    </lineage>
</organism>
<dbReference type="EMBL" id="QRGR01000006">
    <property type="protein sequence ID" value="RDV16016.1"/>
    <property type="molecule type" value="Genomic_DNA"/>
</dbReference>
<keyword evidence="2" id="KW-1185">Reference proteome</keyword>